<dbReference type="InterPro" id="IPR007185">
    <property type="entry name" value="DNA_pol_a/d/e_bsu"/>
</dbReference>
<gene>
    <name evidence="10" type="primary">POL12</name>
    <name evidence="10" type="ORF">IWQ62_000522</name>
</gene>
<evidence type="ECO:0000256" key="5">
    <source>
        <dbReference type="ARBA" id="ARBA00023242"/>
    </source>
</evidence>
<evidence type="ECO:0000256" key="2">
    <source>
        <dbReference type="ARBA" id="ARBA00007299"/>
    </source>
</evidence>
<accession>A0A9W8AU97</accession>
<dbReference type="GO" id="GO:0005658">
    <property type="term" value="C:alpha DNA polymerase:primase complex"/>
    <property type="evidence" value="ECO:0007669"/>
    <property type="project" value="TreeGrafter"/>
</dbReference>
<dbReference type="Pfam" id="PF22062">
    <property type="entry name" value="OB_DPOA2"/>
    <property type="match status" value="1"/>
</dbReference>
<dbReference type="InterPro" id="IPR016722">
    <property type="entry name" value="DNA_pol_alpha_bsu"/>
</dbReference>
<dbReference type="GO" id="GO:0006270">
    <property type="term" value="P:DNA replication initiation"/>
    <property type="evidence" value="ECO:0007669"/>
    <property type="project" value="TreeGrafter"/>
</dbReference>
<feature type="region of interest" description="Disordered" evidence="7">
    <location>
        <begin position="170"/>
        <end position="225"/>
    </location>
</feature>
<keyword evidence="10" id="KW-0808">Transferase</keyword>
<keyword evidence="11" id="KW-1185">Reference proteome</keyword>
<name>A0A9W8AU97_9FUNG</name>
<sequence>MLVQNNVTAPMATDNDLTSAFGTLLDCNPLALQELKTLCHALQLSAEDLYIKWESYAIQQERNILSTNNLYGPTNDSPIVQPDPEHLSKFRQYVQRELEKQALSQSLQSSTGTDRKGRNKIGKHRMYTSSPRSNLSAAAGAAKAHRPSGSVQNEMHDSTSLDSLIEKLAMPQTPTKRRRVHDPLGTGPTGSPRTPSGRIRGMDFENGREGTSLGPSGVQSPQANRYAERVNRGRCEETLNAHLGVPLPSEVANCAPAHIQLLQPEHEQPFLYMYERIASRAQELDHLIEEVAQLYQEGYQHSLDFGDPSQISQSPVVVVGRICSESEAKLNKQSVVLEASRSHGGGCRVRLGLDQVPTFSLFPGQIVAMEGVNTNGDMFTVTKFLPPPVLPPVKTTPKELSTLPNYQSQNTTATTVLVASGPFTLDDNLEFDTLRDFFDIVAKEQPDVVLLMGPFVDHNHPLVTIGAMDMELMELFHLYIGSHFRRTAQHSSRTKILLLPSPRDLIHPFFTFPQPPFMFDEDDQLPPNVILVPNPAHLQINDVTLAVNNVDVLLHLSGEEISRNANPALDRLGRLTQHLLQQRSLYPLFPPSVHDVNLQLQQLQRLRLQCAPDILITSSQLNHFVKKVDQVLCINPGLLTKKQSGGTFAKLCVFPIAVDSLNAAMANPDEPIPHGVCDRTRVDIFRV</sequence>
<comment type="function">
    <text evidence="6">Accessory subunit of the DNA polymerase alpha complex (also known as the alpha DNA polymerase-primase complex) which plays an essential role in the initiation of DNA synthesis.</text>
</comment>
<keyword evidence="10" id="KW-0239">DNA-directed DNA polymerase</keyword>
<feature type="domain" description="DNA polymerase alpha subunit B OB" evidence="9">
    <location>
        <begin position="284"/>
        <end position="386"/>
    </location>
</feature>
<keyword evidence="5 6" id="KW-0539">Nucleus</keyword>
<comment type="caution">
    <text evidence="10">The sequence shown here is derived from an EMBL/GenBank/DDBJ whole genome shotgun (WGS) entry which is preliminary data.</text>
</comment>
<keyword evidence="4 6" id="KW-0235">DNA replication</keyword>
<dbReference type="GO" id="GO:0003677">
    <property type="term" value="F:DNA binding"/>
    <property type="evidence" value="ECO:0007669"/>
    <property type="project" value="InterPro"/>
</dbReference>
<feature type="domain" description="DNA polymerase alpha/delta/epsilon subunit B" evidence="8">
    <location>
        <begin position="416"/>
        <end position="626"/>
    </location>
</feature>
<dbReference type="PIRSF" id="PIRSF018300">
    <property type="entry name" value="DNA_pol_alph_2"/>
    <property type="match status" value="1"/>
</dbReference>
<evidence type="ECO:0000256" key="4">
    <source>
        <dbReference type="ARBA" id="ARBA00022705"/>
    </source>
</evidence>
<evidence type="ECO:0000256" key="3">
    <source>
        <dbReference type="ARBA" id="ARBA00018596"/>
    </source>
</evidence>
<dbReference type="PANTHER" id="PTHR23061:SF12">
    <property type="entry name" value="DNA POLYMERASE ALPHA SUBUNIT B"/>
    <property type="match status" value="1"/>
</dbReference>
<evidence type="ECO:0000256" key="7">
    <source>
        <dbReference type="SAM" id="MobiDB-lite"/>
    </source>
</evidence>
<feature type="compositionally biased region" description="Polar residues" evidence="7">
    <location>
        <begin position="102"/>
        <end position="112"/>
    </location>
</feature>
<evidence type="ECO:0000313" key="11">
    <source>
        <dbReference type="Proteomes" id="UP001150925"/>
    </source>
</evidence>
<dbReference type="Proteomes" id="UP001150925">
    <property type="component" value="Unassembled WGS sequence"/>
</dbReference>
<evidence type="ECO:0000256" key="6">
    <source>
        <dbReference type="PIRNR" id="PIRNR018300"/>
    </source>
</evidence>
<feature type="compositionally biased region" description="Polar residues" evidence="7">
    <location>
        <begin position="213"/>
        <end position="223"/>
    </location>
</feature>
<feature type="compositionally biased region" description="Basic residues" evidence="7">
    <location>
        <begin position="117"/>
        <end position="126"/>
    </location>
</feature>
<dbReference type="OrthoDB" id="336885at2759"/>
<dbReference type="AlphaFoldDB" id="A0A9W8AU97"/>
<dbReference type="GO" id="GO:0003887">
    <property type="term" value="F:DNA-directed DNA polymerase activity"/>
    <property type="evidence" value="ECO:0007669"/>
    <property type="project" value="UniProtKB-KW"/>
</dbReference>
<evidence type="ECO:0000259" key="9">
    <source>
        <dbReference type="Pfam" id="PF22062"/>
    </source>
</evidence>
<keyword evidence="10" id="KW-0548">Nucleotidyltransferase</keyword>
<evidence type="ECO:0000313" key="10">
    <source>
        <dbReference type="EMBL" id="KAJ1969594.1"/>
    </source>
</evidence>
<evidence type="ECO:0000256" key="1">
    <source>
        <dbReference type="ARBA" id="ARBA00004123"/>
    </source>
</evidence>
<dbReference type="Gene3D" id="3.60.21.60">
    <property type="match status" value="2"/>
</dbReference>
<evidence type="ECO:0000259" key="8">
    <source>
        <dbReference type="Pfam" id="PF04042"/>
    </source>
</evidence>
<reference evidence="10" key="1">
    <citation type="submission" date="2022-07" db="EMBL/GenBank/DDBJ databases">
        <title>Phylogenomic reconstructions and comparative analyses of Kickxellomycotina fungi.</title>
        <authorList>
            <person name="Reynolds N.K."/>
            <person name="Stajich J.E."/>
            <person name="Barry K."/>
            <person name="Grigoriev I.V."/>
            <person name="Crous P."/>
            <person name="Smith M.E."/>
        </authorList>
    </citation>
    <scope>NUCLEOTIDE SEQUENCE</scope>
    <source>
        <strain evidence="10">RSA 1196</strain>
    </source>
</reference>
<proteinExistence type="inferred from homology"/>
<protein>
    <recommendedName>
        <fullName evidence="3 6">DNA polymerase alpha subunit B</fullName>
    </recommendedName>
</protein>
<dbReference type="PANTHER" id="PTHR23061">
    <property type="entry name" value="DNA POLYMERASE 2 ALPHA 70 KDA SUBUNIT"/>
    <property type="match status" value="1"/>
</dbReference>
<feature type="region of interest" description="Disordered" evidence="7">
    <location>
        <begin position="101"/>
        <end position="157"/>
    </location>
</feature>
<organism evidence="10 11">
    <name type="scientific">Dispira parvispora</name>
    <dbReference type="NCBI Taxonomy" id="1520584"/>
    <lineage>
        <taxon>Eukaryota</taxon>
        <taxon>Fungi</taxon>
        <taxon>Fungi incertae sedis</taxon>
        <taxon>Zoopagomycota</taxon>
        <taxon>Kickxellomycotina</taxon>
        <taxon>Dimargaritomycetes</taxon>
        <taxon>Dimargaritales</taxon>
        <taxon>Dimargaritaceae</taxon>
        <taxon>Dispira</taxon>
    </lineage>
</organism>
<dbReference type="Pfam" id="PF04042">
    <property type="entry name" value="DNA_pol_E_B"/>
    <property type="match status" value="1"/>
</dbReference>
<comment type="subcellular location">
    <subcellularLocation>
        <location evidence="1 6">Nucleus</location>
    </subcellularLocation>
</comment>
<dbReference type="EMBL" id="JANBPY010000040">
    <property type="protein sequence ID" value="KAJ1969594.1"/>
    <property type="molecule type" value="Genomic_DNA"/>
</dbReference>
<feature type="compositionally biased region" description="Polar residues" evidence="7">
    <location>
        <begin position="127"/>
        <end position="136"/>
    </location>
</feature>
<dbReference type="InterPro" id="IPR054300">
    <property type="entry name" value="OB_DPOA2"/>
</dbReference>
<comment type="similarity">
    <text evidence="2 6">Belongs to the DNA polymerase alpha subunit B family.</text>
</comment>